<dbReference type="InterPro" id="IPR029044">
    <property type="entry name" value="Nucleotide-diphossugar_trans"/>
</dbReference>
<feature type="domain" description="Glycosyl transferase family 1" evidence="2">
    <location>
        <begin position="648"/>
        <end position="802"/>
    </location>
</feature>
<protein>
    <submittedName>
        <fullName evidence="5">Glycosyltransferase</fullName>
    </submittedName>
</protein>
<dbReference type="Pfam" id="PF00535">
    <property type="entry name" value="Glycos_transf_2"/>
    <property type="match status" value="1"/>
</dbReference>
<dbReference type="Pfam" id="PF13439">
    <property type="entry name" value="Glyco_transf_4"/>
    <property type="match status" value="1"/>
</dbReference>
<gene>
    <name evidence="5" type="ORF">HNI00_10320</name>
</gene>
<proteinExistence type="predicted"/>
<feature type="domain" description="Glycosyltransferase subfamily 4-like N-terminal" evidence="4">
    <location>
        <begin position="536"/>
        <end position="626"/>
    </location>
</feature>
<dbReference type="InterPro" id="IPR028098">
    <property type="entry name" value="Glyco_trans_4-like_N"/>
</dbReference>
<reference evidence="5" key="1">
    <citation type="submission" date="2020-05" db="EMBL/GenBank/DDBJ databases">
        <authorList>
            <person name="Zhu T."/>
            <person name="Keshari N."/>
            <person name="Lu X."/>
        </authorList>
    </citation>
    <scope>NUCLEOTIDE SEQUENCE</scope>
    <source>
        <strain evidence="5">NK1-22</strain>
    </source>
</reference>
<dbReference type="AlphaFoldDB" id="A0AA96YNK7"/>
<evidence type="ECO:0000259" key="4">
    <source>
        <dbReference type="Pfam" id="PF13439"/>
    </source>
</evidence>
<dbReference type="PANTHER" id="PTHR46401:SF2">
    <property type="entry name" value="GLYCOSYLTRANSFERASE WBBK-RELATED"/>
    <property type="match status" value="1"/>
</dbReference>
<dbReference type="GO" id="GO:0009103">
    <property type="term" value="P:lipopolysaccharide biosynthetic process"/>
    <property type="evidence" value="ECO:0007669"/>
    <property type="project" value="TreeGrafter"/>
</dbReference>
<dbReference type="Gene3D" id="3.40.50.2000">
    <property type="entry name" value="Glycogen Phosphorylase B"/>
    <property type="match status" value="2"/>
</dbReference>
<dbReference type="CDD" id="cd03809">
    <property type="entry name" value="GT4_MtfB-like"/>
    <property type="match status" value="1"/>
</dbReference>
<dbReference type="SUPFAM" id="SSF53448">
    <property type="entry name" value="Nucleotide-diphospho-sugar transferases"/>
    <property type="match status" value="1"/>
</dbReference>
<dbReference type="SUPFAM" id="SSF53756">
    <property type="entry name" value="UDP-Glycosyltransferase/glycogen phosphorylase"/>
    <property type="match status" value="1"/>
</dbReference>
<evidence type="ECO:0000256" key="1">
    <source>
        <dbReference type="ARBA" id="ARBA00022679"/>
    </source>
</evidence>
<name>A0AA96YNK7_9CYAN</name>
<dbReference type="InterPro" id="IPR001173">
    <property type="entry name" value="Glyco_trans_2-like"/>
</dbReference>
<dbReference type="RefSeq" id="WP_316793016.1">
    <property type="nucleotide sequence ID" value="NZ_CP053540.1"/>
</dbReference>
<keyword evidence="1" id="KW-0808">Transferase</keyword>
<dbReference type="CDD" id="cd00761">
    <property type="entry name" value="Glyco_tranf_GTA_type"/>
    <property type="match status" value="1"/>
</dbReference>
<dbReference type="PANTHER" id="PTHR46401">
    <property type="entry name" value="GLYCOSYLTRANSFERASE WBBK-RELATED"/>
    <property type="match status" value="1"/>
</dbReference>
<evidence type="ECO:0000259" key="3">
    <source>
        <dbReference type="Pfam" id="PF00535"/>
    </source>
</evidence>
<dbReference type="GO" id="GO:0016757">
    <property type="term" value="F:glycosyltransferase activity"/>
    <property type="evidence" value="ECO:0007669"/>
    <property type="project" value="InterPro"/>
</dbReference>
<accession>A0AA96YNK7</accession>
<evidence type="ECO:0000259" key="2">
    <source>
        <dbReference type="Pfam" id="PF00534"/>
    </source>
</evidence>
<dbReference type="Pfam" id="PF00534">
    <property type="entry name" value="Glycos_transf_1"/>
    <property type="match status" value="1"/>
</dbReference>
<feature type="domain" description="Glycosyltransferase 2-like" evidence="3">
    <location>
        <begin position="132"/>
        <end position="235"/>
    </location>
</feature>
<dbReference type="EMBL" id="CP053540">
    <property type="protein sequence ID" value="WOB43507.1"/>
    <property type="molecule type" value="Genomic_DNA"/>
</dbReference>
<dbReference type="InterPro" id="IPR001296">
    <property type="entry name" value="Glyco_trans_1"/>
</dbReference>
<dbReference type="KEGG" id="tog:HNI00_10320"/>
<organism evidence="5">
    <name type="scientific">Thermoleptolyngbya oregonensis NK1-22</name>
    <dbReference type="NCBI Taxonomy" id="2547457"/>
    <lineage>
        <taxon>Bacteria</taxon>
        <taxon>Bacillati</taxon>
        <taxon>Cyanobacteriota</taxon>
        <taxon>Cyanophyceae</taxon>
        <taxon>Oculatellales</taxon>
        <taxon>Oculatellaceae</taxon>
        <taxon>Thermoleptolyngbya</taxon>
    </lineage>
</organism>
<evidence type="ECO:0000313" key="5">
    <source>
        <dbReference type="EMBL" id="WOB43507.1"/>
    </source>
</evidence>
<sequence>MPFPLTDPAWIETRDFLKQHAHELDAILAPNEFMEFFPGNYHYNITYLLPPSHFDYVVMHKGMVAEIEPPFALEVLRTFQPLFANAVFVVFAKQPPENAPKAAGVHLQPLLNQLAVVEAQQRGQVKPIRYGVTITTYNRPESLGRSLPQICQLGAPVVIVDDASTPENAAANQRIADEHGVPLIRIPENRGLPNAMNVGIGYWLADPAIDWISYFQDDVDVHPDLFKILEKIQDPVERPILAGRDALEHPTFAKGSIAGYEVLFKRSMPGQHLHAHRDYWAGVMPIPTPYLGAPKPTGGKPGQGADEDWWITAWSPHAIPKRGKYLICVPGLVRSFQITEQGSTWGNISERQEDGQPMVDAALKELAVPAVAKADAVEQVERDRPPEPPLAEPVLAGVKVLVDGYNLQLTTGTGIRTYAVNLIRALTVLGADVDVLLSRNSNKKDPILDEVLFFDEQDVGGRKLVENLMLVKDLLKSSVPSLYRAWRREAVGEVVLKQGKFTEDFIQLARSYNLPKCYSVANAAFNLFGRSTQVTIPEKIDLWHATFPLPVSIPGAKKVTTIHDLIPLRLPYTTLDNKKDFYNKVKRSLKDSTLTIAVSEHTKKDVLSYFDADPDKIVVTYQPVNIKPLDATPEEIGDFLKRYRLGYQNYLLFVGAIEPKKNVGRLLEAYAALETDLPLVIVGKKAWSFEDDLGRLDYLFDPGTKQDVRLLEYVPGDALRYLYQGAYCFVFPSLYEGFGLPPIEAMTMGCPVVTSSASCLPEVCGPAALYVNPYDVADIQAKLEQILGDRPLRDQLAETGKQVAQNFSLKNYLNRLSAAYLRAIG</sequence>
<dbReference type="Gene3D" id="3.90.550.10">
    <property type="entry name" value="Spore Coat Polysaccharide Biosynthesis Protein SpsA, Chain A"/>
    <property type="match status" value="1"/>
</dbReference>